<reference evidence="2 3" key="1">
    <citation type="submission" date="2017-02" db="EMBL/GenBank/DDBJ databases">
        <title>Genomic diversity within the haloalkaliphilic genus Thioalkalivibrio.</title>
        <authorList>
            <person name="Ahn A.-C."/>
            <person name="Meier-Kolthoff J."/>
            <person name="Overmars L."/>
            <person name="Richter M."/>
            <person name="Woyke T."/>
            <person name="Sorokin D.Y."/>
            <person name="Muyzer G."/>
        </authorList>
    </citation>
    <scope>NUCLEOTIDE SEQUENCE [LARGE SCALE GENOMIC DNA]</scope>
    <source>
        <strain evidence="2 3">ALJD</strain>
    </source>
</reference>
<dbReference type="STRING" id="108003.B1C78_09435"/>
<dbReference type="SUPFAM" id="SSF53218">
    <property type="entry name" value="Molybdenum cofactor biosynthesis proteins"/>
    <property type="match status" value="1"/>
</dbReference>
<feature type="domain" description="MoaB/Mog" evidence="1">
    <location>
        <begin position="4"/>
        <end position="164"/>
    </location>
</feature>
<dbReference type="PANTHER" id="PTHR13939">
    <property type="entry name" value="NICOTINAMIDE-NUCLEOTIDE AMIDOHYDROLASE PNCC"/>
    <property type="match status" value="1"/>
</dbReference>
<protein>
    <submittedName>
        <fullName evidence="2">Competence/damage-inducible protein A</fullName>
    </submittedName>
</protein>
<dbReference type="AlphaFoldDB" id="A0A1V3NGX9"/>
<organism evidence="2 3">
    <name type="scientific">Thioalkalivibrio denitrificans</name>
    <dbReference type="NCBI Taxonomy" id="108003"/>
    <lineage>
        <taxon>Bacteria</taxon>
        <taxon>Pseudomonadati</taxon>
        <taxon>Pseudomonadota</taxon>
        <taxon>Gammaproteobacteria</taxon>
        <taxon>Chromatiales</taxon>
        <taxon>Ectothiorhodospiraceae</taxon>
        <taxon>Thioalkalivibrio</taxon>
    </lineage>
</organism>
<evidence type="ECO:0000313" key="2">
    <source>
        <dbReference type="EMBL" id="OOG24138.1"/>
    </source>
</evidence>
<accession>A0A1V3NGX9</accession>
<keyword evidence="3" id="KW-1185">Reference proteome</keyword>
<dbReference type="InterPro" id="IPR036425">
    <property type="entry name" value="MoaB/Mog-like_dom_sf"/>
</dbReference>
<dbReference type="InterPro" id="IPR050101">
    <property type="entry name" value="CinA"/>
</dbReference>
<dbReference type="PANTHER" id="PTHR13939:SF0">
    <property type="entry name" value="NMN AMIDOHYDROLASE-LIKE PROTEIN YFAY"/>
    <property type="match status" value="1"/>
</dbReference>
<evidence type="ECO:0000313" key="3">
    <source>
        <dbReference type="Proteomes" id="UP000189462"/>
    </source>
</evidence>
<gene>
    <name evidence="2" type="ORF">B1C78_09435</name>
</gene>
<name>A0A1V3NGX9_9GAMM</name>
<dbReference type="OrthoDB" id="9801454at2"/>
<comment type="caution">
    <text evidence="2">The sequence shown here is derived from an EMBL/GenBank/DDBJ whole genome shotgun (WGS) entry which is preliminary data.</text>
</comment>
<dbReference type="RefSeq" id="WP_077278900.1">
    <property type="nucleotide sequence ID" value="NZ_MVBK01000051.1"/>
</dbReference>
<dbReference type="EMBL" id="MVBK01000051">
    <property type="protein sequence ID" value="OOG24138.1"/>
    <property type="molecule type" value="Genomic_DNA"/>
</dbReference>
<evidence type="ECO:0000259" key="1">
    <source>
        <dbReference type="SMART" id="SM00852"/>
    </source>
</evidence>
<dbReference type="CDD" id="cd00885">
    <property type="entry name" value="cinA"/>
    <property type="match status" value="1"/>
</dbReference>
<dbReference type="SMART" id="SM00852">
    <property type="entry name" value="MoCF_biosynth"/>
    <property type="match status" value="1"/>
</dbReference>
<dbReference type="Pfam" id="PF00994">
    <property type="entry name" value="MoCF_biosynth"/>
    <property type="match status" value="1"/>
</dbReference>
<dbReference type="Proteomes" id="UP000189462">
    <property type="component" value="Unassembled WGS sequence"/>
</dbReference>
<sequence length="256" mass="28599">MHIGALIIGDEILSGKRLDRHQTFLMGTLARRGLQLDWVRLVGDDEDLLVRSFRETLSGGDLVFCFGGIGATPDDLTRPCFARAAGVELAHHPEAVALIEKRFGESAYPNRIRMAELPLGCALIPNPVNQVPGFSLRDHHCVPGFPNMAWPMVEWVLDTHYAHLASYVVRVEHLLVLHDAAESELVPLMEVMVERFPDVRLSSLPSSRIPRQIELGIRGVEARVAAATQWLERELSMRHVRWEHREVSGDDVPGSA</sequence>
<dbReference type="Gene3D" id="3.40.980.10">
    <property type="entry name" value="MoaB/Mog-like domain"/>
    <property type="match status" value="1"/>
</dbReference>
<proteinExistence type="predicted"/>
<dbReference type="InterPro" id="IPR001453">
    <property type="entry name" value="MoaB/Mog_dom"/>
</dbReference>